<dbReference type="PRINTS" id="PR00080">
    <property type="entry name" value="SDRFAMILY"/>
</dbReference>
<gene>
    <name evidence="3" type="ORF">CHS0354_006909</name>
</gene>
<reference evidence="3" key="2">
    <citation type="journal article" date="2021" name="Genome Biol. Evol.">
        <title>Developing a high-quality reference genome for a parasitic bivalve with doubly uniparental inheritance (Bivalvia: Unionida).</title>
        <authorList>
            <person name="Smith C.H."/>
        </authorList>
    </citation>
    <scope>NUCLEOTIDE SEQUENCE</scope>
    <source>
        <strain evidence="3">CHS0354</strain>
        <tissue evidence="3">Mantle</tissue>
    </source>
</reference>
<dbReference type="CDD" id="cd05233">
    <property type="entry name" value="SDR_c"/>
    <property type="match status" value="1"/>
</dbReference>
<dbReference type="GO" id="GO:0003735">
    <property type="term" value="F:structural constituent of ribosome"/>
    <property type="evidence" value="ECO:0007669"/>
    <property type="project" value="InterPro"/>
</dbReference>
<reference evidence="3" key="3">
    <citation type="submission" date="2023-05" db="EMBL/GenBank/DDBJ databases">
        <authorList>
            <person name="Smith C.H."/>
        </authorList>
    </citation>
    <scope>NUCLEOTIDE SEQUENCE</scope>
    <source>
        <strain evidence="3">CHS0354</strain>
        <tissue evidence="3">Mantle</tissue>
    </source>
</reference>
<dbReference type="GO" id="GO:1990904">
    <property type="term" value="C:ribonucleoprotein complex"/>
    <property type="evidence" value="ECO:0007669"/>
    <property type="project" value="UniProtKB-KW"/>
</dbReference>
<name>A0AAE0TFB5_9BIVA</name>
<organism evidence="3 4">
    <name type="scientific">Potamilus streckersoni</name>
    <dbReference type="NCBI Taxonomy" id="2493646"/>
    <lineage>
        <taxon>Eukaryota</taxon>
        <taxon>Metazoa</taxon>
        <taxon>Spiralia</taxon>
        <taxon>Lophotrochozoa</taxon>
        <taxon>Mollusca</taxon>
        <taxon>Bivalvia</taxon>
        <taxon>Autobranchia</taxon>
        <taxon>Heteroconchia</taxon>
        <taxon>Palaeoheterodonta</taxon>
        <taxon>Unionida</taxon>
        <taxon>Unionoidea</taxon>
        <taxon>Unionidae</taxon>
        <taxon>Ambleminae</taxon>
        <taxon>Lampsilini</taxon>
        <taxon>Potamilus</taxon>
    </lineage>
</organism>
<dbReference type="InterPro" id="IPR036291">
    <property type="entry name" value="NAD(P)-bd_dom_sf"/>
</dbReference>
<dbReference type="AlphaFoldDB" id="A0AAE0TFB5"/>
<dbReference type="Proteomes" id="UP001195483">
    <property type="component" value="Unassembled WGS sequence"/>
</dbReference>
<evidence type="ECO:0000256" key="2">
    <source>
        <dbReference type="ARBA" id="ARBA00023002"/>
    </source>
</evidence>
<dbReference type="PRINTS" id="PR00081">
    <property type="entry name" value="GDHRDH"/>
</dbReference>
<dbReference type="InterPro" id="IPR020568">
    <property type="entry name" value="Ribosomal_Su5_D2-typ_SF"/>
</dbReference>
<dbReference type="NCBIfam" id="NF004847">
    <property type="entry name" value="PRK06198.1"/>
    <property type="match status" value="1"/>
</dbReference>
<dbReference type="PROSITE" id="PS00360">
    <property type="entry name" value="RIBOSOMAL_S9"/>
    <property type="match status" value="1"/>
</dbReference>
<dbReference type="SUPFAM" id="SSF54211">
    <property type="entry name" value="Ribosomal protein S5 domain 2-like"/>
    <property type="match status" value="1"/>
</dbReference>
<evidence type="ECO:0008006" key="5">
    <source>
        <dbReference type="Google" id="ProtNLM"/>
    </source>
</evidence>
<protein>
    <recommendedName>
        <fullName evidence="5">SDR family oxidoreductase</fullName>
    </recommendedName>
</protein>
<evidence type="ECO:0000256" key="1">
    <source>
        <dbReference type="ARBA" id="ARBA00006484"/>
    </source>
</evidence>
<keyword evidence="4" id="KW-1185">Reference proteome</keyword>
<dbReference type="PANTHER" id="PTHR24321">
    <property type="entry name" value="DEHYDROGENASES, SHORT CHAIN"/>
    <property type="match status" value="1"/>
</dbReference>
<dbReference type="InterPro" id="IPR002347">
    <property type="entry name" value="SDR_fam"/>
</dbReference>
<keyword evidence="2" id="KW-0560">Oxidoreductase</keyword>
<evidence type="ECO:0000313" key="3">
    <source>
        <dbReference type="EMBL" id="KAK3608868.1"/>
    </source>
</evidence>
<accession>A0AAE0TFB5</accession>
<dbReference type="GO" id="GO:0006412">
    <property type="term" value="P:translation"/>
    <property type="evidence" value="ECO:0007669"/>
    <property type="project" value="InterPro"/>
</dbReference>
<dbReference type="InterPro" id="IPR023035">
    <property type="entry name" value="Ribosomal_uS9_bac/plastid"/>
</dbReference>
<dbReference type="Pfam" id="PF13561">
    <property type="entry name" value="adh_short_C2"/>
    <property type="match status" value="1"/>
</dbReference>
<comment type="caution">
    <text evidence="3">The sequence shown here is derived from an EMBL/GenBank/DDBJ whole genome shotgun (WGS) entry which is preliminary data.</text>
</comment>
<evidence type="ECO:0000313" key="4">
    <source>
        <dbReference type="Proteomes" id="UP001195483"/>
    </source>
</evidence>
<comment type="similarity">
    <text evidence="1">Belongs to the short-chain dehydrogenases/reductases (SDR) family.</text>
</comment>
<dbReference type="SUPFAM" id="SSF51735">
    <property type="entry name" value="NAD(P)-binding Rossmann-fold domains"/>
    <property type="match status" value="1"/>
</dbReference>
<dbReference type="Gene3D" id="3.40.50.720">
    <property type="entry name" value="NAD(P)-binding Rossmann-like Domain"/>
    <property type="match status" value="1"/>
</dbReference>
<dbReference type="InterPro" id="IPR020904">
    <property type="entry name" value="Sc_DH/Rdtase_CS"/>
</dbReference>
<dbReference type="GO" id="GO:0005840">
    <property type="term" value="C:ribosome"/>
    <property type="evidence" value="ECO:0007669"/>
    <property type="project" value="UniProtKB-KW"/>
</dbReference>
<dbReference type="InterPro" id="IPR020574">
    <property type="entry name" value="Ribosomal_uS9_CS"/>
</dbReference>
<dbReference type="PANTHER" id="PTHR24321:SF8">
    <property type="entry name" value="ESTRADIOL 17-BETA-DEHYDROGENASE 8-RELATED"/>
    <property type="match status" value="1"/>
</dbReference>
<reference evidence="3" key="1">
    <citation type="journal article" date="2021" name="Genome Biol. Evol.">
        <title>A High-Quality Reference Genome for a Parasitic Bivalve with Doubly Uniparental Inheritance (Bivalvia: Unionida).</title>
        <authorList>
            <person name="Smith C.H."/>
        </authorList>
    </citation>
    <scope>NUCLEOTIDE SEQUENCE</scope>
    <source>
        <strain evidence="3">CHS0354</strain>
    </source>
</reference>
<sequence>MQEQYSGTGRRKSSVARVFLIPGKSGISINEKQAEQYFGRVTHVTDALSPLKLIPDQNFELRISVKGGGHTGQAGAIRLGISRALLALNGENREVLKSAGYLTRDSRKVERQKAAACDRYFGKLHILVNCAALTERGTIWDTTPELFARMMDINVRAPFFLMQDAVKLMERENIAGSIVNISSVAGYGSVPMLCPYAASKAALNTLTKNVAYSVMRSRIRVNTLNLGWMDTPSEDITQRQYHSEGQDWLTEAEAAQPFGRLLKPAEVARAIAFLASEESGMMTGSIVDFDQSVAGAGPQPVPPQKNNG</sequence>
<dbReference type="PROSITE" id="PS00061">
    <property type="entry name" value="ADH_SHORT"/>
    <property type="match status" value="1"/>
</dbReference>
<dbReference type="GO" id="GO:0016491">
    <property type="term" value="F:oxidoreductase activity"/>
    <property type="evidence" value="ECO:0007669"/>
    <property type="project" value="UniProtKB-KW"/>
</dbReference>
<dbReference type="NCBIfam" id="NF001099">
    <property type="entry name" value="PRK00132.1"/>
    <property type="match status" value="1"/>
</dbReference>
<dbReference type="EMBL" id="JAEAOA010000469">
    <property type="protein sequence ID" value="KAK3608868.1"/>
    <property type="molecule type" value="Genomic_DNA"/>
</dbReference>
<proteinExistence type="inferred from homology"/>